<dbReference type="Gene3D" id="3.30.830.10">
    <property type="entry name" value="Metalloenzyme, LuxS/M16 peptidase-like"/>
    <property type="match status" value="1"/>
</dbReference>
<feature type="domain" description="Peptidase M16 middle/third" evidence="2">
    <location>
        <begin position="113"/>
        <end position="296"/>
    </location>
</feature>
<evidence type="ECO:0000313" key="4">
    <source>
        <dbReference type="Proteomes" id="UP001469553"/>
    </source>
</evidence>
<evidence type="ECO:0000313" key="3">
    <source>
        <dbReference type="EMBL" id="MEQ2316683.1"/>
    </source>
</evidence>
<proteinExistence type="predicted"/>
<dbReference type="InterPro" id="IPR032632">
    <property type="entry name" value="Peptidase_M16_M"/>
</dbReference>
<accession>A0ABV1AGY5</accession>
<feature type="non-terminal residue" evidence="3">
    <location>
        <position position="1"/>
    </location>
</feature>
<dbReference type="InterPro" id="IPR050626">
    <property type="entry name" value="Peptidase_M16"/>
</dbReference>
<dbReference type="PANTHER" id="PTHR43690:SF18">
    <property type="entry name" value="INSULIN-DEGRADING ENZYME-RELATED"/>
    <property type="match status" value="1"/>
</dbReference>
<keyword evidence="1" id="KW-0479">Metal-binding</keyword>
<dbReference type="EMBL" id="JAHRIP010089767">
    <property type="protein sequence ID" value="MEQ2316683.1"/>
    <property type="molecule type" value="Genomic_DNA"/>
</dbReference>
<protein>
    <recommendedName>
        <fullName evidence="2">Peptidase M16 middle/third domain-containing protein</fullName>
    </recommendedName>
</protein>
<gene>
    <name evidence="3" type="ORF">AMECASPLE_035093</name>
</gene>
<dbReference type="InterPro" id="IPR011249">
    <property type="entry name" value="Metalloenz_LuxS/M16"/>
</dbReference>
<comment type="caution">
    <text evidence="3">The sequence shown here is derived from an EMBL/GenBank/DDBJ whole genome shotgun (WGS) entry which is preliminary data.</text>
</comment>
<reference evidence="3 4" key="1">
    <citation type="submission" date="2021-06" db="EMBL/GenBank/DDBJ databases">
        <authorList>
            <person name="Palmer J.M."/>
        </authorList>
    </citation>
    <scope>NUCLEOTIDE SEQUENCE [LARGE SCALE GENOMIC DNA]</scope>
    <source>
        <strain evidence="3 4">AS_MEX2019</strain>
        <tissue evidence="3">Muscle</tissue>
    </source>
</reference>
<keyword evidence="4" id="KW-1185">Reference proteome</keyword>
<dbReference type="PANTHER" id="PTHR43690">
    <property type="entry name" value="NARDILYSIN"/>
    <property type="match status" value="1"/>
</dbReference>
<organism evidence="3 4">
    <name type="scientific">Ameca splendens</name>
    <dbReference type="NCBI Taxonomy" id="208324"/>
    <lineage>
        <taxon>Eukaryota</taxon>
        <taxon>Metazoa</taxon>
        <taxon>Chordata</taxon>
        <taxon>Craniata</taxon>
        <taxon>Vertebrata</taxon>
        <taxon>Euteleostomi</taxon>
        <taxon>Actinopterygii</taxon>
        <taxon>Neopterygii</taxon>
        <taxon>Teleostei</taxon>
        <taxon>Neoteleostei</taxon>
        <taxon>Acanthomorphata</taxon>
        <taxon>Ovalentaria</taxon>
        <taxon>Atherinomorphae</taxon>
        <taxon>Cyprinodontiformes</taxon>
        <taxon>Goodeidae</taxon>
        <taxon>Ameca</taxon>
    </lineage>
</organism>
<dbReference type="SUPFAM" id="SSF63411">
    <property type="entry name" value="LuxS/MPP-like metallohydrolase"/>
    <property type="match status" value="1"/>
</dbReference>
<dbReference type="Pfam" id="PF16187">
    <property type="entry name" value="Peptidase_M16_M"/>
    <property type="match status" value="1"/>
</dbReference>
<feature type="non-terminal residue" evidence="3">
    <location>
        <position position="340"/>
    </location>
</feature>
<dbReference type="Proteomes" id="UP001469553">
    <property type="component" value="Unassembled WGS sequence"/>
</dbReference>
<evidence type="ECO:0000259" key="2">
    <source>
        <dbReference type="Pfam" id="PF16187"/>
    </source>
</evidence>
<evidence type="ECO:0000256" key="1">
    <source>
        <dbReference type="ARBA" id="ARBA00022723"/>
    </source>
</evidence>
<name>A0ABV1AGY5_9TELE</name>
<sequence length="340" mass="38614">HEAGELGGNKQAHLSLLPLPVGHSRVEESPTSPGAGFQSPHCEWRRRVANRCRRANGAECRRCSRRSEADEKDVVLHQGVLTSFRCCVCNAVFMSSMENRPVFHSLSVTMMCLDFNLKTSDSPDTDFPVRILNLRQGALWYKKDNKFKIPKGGSSSSSSHLKCVSAYIRFHLISPIIQETPDNLVLFDLFINILAHNLAELAYEADVAQLEYKLMAGEHGLVIRLKGFNHKLPLLLKLIVDQLMDFSTEPSVFNMFMEQLKKTYFNILIKHNRLGRDVRLLILEPHRWSVIQKYRALTEGLSIQQLTAFVAALKSELYAEGLVQGNFTSAESREFLQYFT</sequence>